<gene>
    <name evidence="2" type="ORF">BCR34DRAFT_56267</name>
</gene>
<dbReference type="Proteomes" id="UP000193144">
    <property type="component" value="Unassembled WGS sequence"/>
</dbReference>
<dbReference type="AlphaFoldDB" id="A0A1Y1Z2Q5"/>
<dbReference type="STRING" id="1231657.A0A1Y1Z2Q5"/>
<protein>
    <submittedName>
        <fullName evidence="2">Heterokaryon incompatibility protein-domain-containing protein</fullName>
    </submittedName>
</protein>
<organism evidence="2 3">
    <name type="scientific">Clohesyomyces aquaticus</name>
    <dbReference type="NCBI Taxonomy" id="1231657"/>
    <lineage>
        <taxon>Eukaryota</taxon>
        <taxon>Fungi</taxon>
        <taxon>Dikarya</taxon>
        <taxon>Ascomycota</taxon>
        <taxon>Pezizomycotina</taxon>
        <taxon>Dothideomycetes</taxon>
        <taxon>Pleosporomycetidae</taxon>
        <taxon>Pleosporales</taxon>
        <taxon>Lindgomycetaceae</taxon>
        <taxon>Clohesyomyces</taxon>
    </lineage>
</organism>
<accession>A0A1Y1Z2Q5</accession>
<dbReference type="OrthoDB" id="2958217at2759"/>
<evidence type="ECO:0000313" key="3">
    <source>
        <dbReference type="Proteomes" id="UP000193144"/>
    </source>
</evidence>
<dbReference type="PANTHER" id="PTHR33112:SF12">
    <property type="entry name" value="HETEROKARYON INCOMPATIBILITY DOMAIN-CONTAINING PROTEIN"/>
    <property type="match status" value="1"/>
</dbReference>
<reference evidence="2 3" key="1">
    <citation type="submission" date="2016-07" db="EMBL/GenBank/DDBJ databases">
        <title>Pervasive Adenine N6-methylation of Active Genes in Fungi.</title>
        <authorList>
            <consortium name="DOE Joint Genome Institute"/>
            <person name="Mondo S.J."/>
            <person name="Dannebaum R.O."/>
            <person name="Kuo R.C."/>
            <person name="Labutti K."/>
            <person name="Haridas S."/>
            <person name="Kuo A."/>
            <person name="Salamov A."/>
            <person name="Ahrendt S.R."/>
            <person name="Lipzen A."/>
            <person name="Sullivan W."/>
            <person name="Andreopoulos W.B."/>
            <person name="Clum A."/>
            <person name="Lindquist E."/>
            <person name="Daum C."/>
            <person name="Ramamoorthy G.K."/>
            <person name="Gryganskyi A."/>
            <person name="Culley D."/>
            <person name="Magnuson J.K."/>
            <person name="James T.Y."/>
            <person name="O'Malley M.A."/>
            <person name="Stajich J.E."/>
            <person name="Spatafora J.W."/>
            <person name="Visel A."/>
            <person name="Grigoriev I.V."/>
        </authorList>
    </citation>
    <scope>NUCLEOTIDE SEQUENCE [LARGE SCALE GENOMIC DNA]</scope>
    <source>
        <strain evidence="2 3">CBS 115471</strain>
    </source>
</reference>
<keyword evidence="3" id="KW-1185">Reference proteome</keyword>
<comment type="caution">
    <text evidence="2">The sequence shown here is derived from an EMBL/GenBank/DDBJ whole genome shotgun (WGS) entry which is preliminary data.</text>
</comment>
<dbReference type="EMBL" id="MCFA01000135">
    <property type="protein sequence ID" value="ORY04466.1"/>
    <property type="molecule type" value="Genomic_DNA"/>
</dbReference>
<dbReference type="PANTHER" id="PTHR33112">
    <property type="entry name" value="DOMAIN PROTEIN, PUTATIVE-RELATED"/>
    <property type="match status" value="1"/>
</dbReference>
<dbReference type="InterPro" id="IPR010730">
    <property type="entry name" value="HET"/>
</dbReference>
<dbReference type="Pfam" id="PF06985">
    <property type="entry name" value="HET"/>
    <property type="match status" value="1"/>
</dbReference>
<feature type="domain" description="Heterokaryon incompatibility" evidence="1">
    <location>
        <begin position="5"/>
        <end position="140"/>
    </location>
</feature>
<evidence type="ECO:0000313" key="2">
    <source>
        <dbReference type="EMBL" id="ORY04466.1"/>
    </source>
</evidence>
<name>A0A1Y1Z2Q5_9PLEO</name>
<sequence>MFGEMWGTSEPSKDNVESLRADGAFFEDGRLRNVVRDAISILDSLGYRYLWVDALCVIQDDPSKMFYVQRMDIIYTRAICTIVAAGSSNADQPVWGVREGSRPPVKSEFHNGCSLVRVGMEADEAFSATPSESRSWTLQERLLSPRLLVFTQSEIFLQCSKEKHQENPPRSMSCSYNDSRFRKRPLTYNLFHGMLGRNSDVEWKRLRKMIKERPDRSPYRFELIFICCDLMSTYTYRSLTREDDVYNAFMGIENHVSARCGAVFLSAIPIAGFPIALMWYSPSARSRRRVAPAENSKYSHELPFPSWSWIAWTEGISWASPLHLKDSLDRFKHCWAYSSGLHSSTIFISDDGQRMSLHTAQVQALKNPRLVFKYLEFQADSVPISRFGLRPLRDWDPNLCAIEIHDSEGNHCGAVLGVSYDNAEKLIGTELVEIFATSRRSKSPPDRADYVIHSGMHYYSEHPLVNCLVIKWDEQFAKRVAVAQVHQDAWRKSVGEFKRVVLV</sequence>
<proteinExistence type="predicted"/>
<evidence type="ECO:0000259" key="1">
    <source>
        <dbReference type="Pfam" id="PF06985"/>
    </source>
</evidence>